<evidence type="ECO:0000313" key="1">
    <source>
        <dbReference type="EMBL" id="MPM73344.1"/>
    </source>
</evidence>
<name>A0A645C9P8_9ZZZZ</name>
<gene>
    <name evidence="1" type="ORF">SDC9_120324</name>
</gene>
<dbReference type="AlphaFoldDB" id="A0A645C9P8"/>
<sequence>MSEFRPGAEQIGFGQRDQLAPHQFGMEGIVGRTPEQGAQGFGQRAHLNQIQRRSLDRLDVQRRSRHRLAVEIVGIALAGHIAEVAAFDGEIGQLNQFGHLRQIERMRLKPRAGQRQAAFGGAQPVDLELHIVLVLNPEHQIEPGGEPFMAEVSDVAPDQPGIDILEFGRSLAVKFLVGVGDGLVGMQRRNVGDILGRQHQALHHQRPRRAVDQNRHFGFVDDDAADRPVSDQPVALGVAPGVVLKINQNDAVVDFDGLHAAFFFDVEQQRDDGRQLRRREGLEKVIGHDLVQCLVPAFEFGAMFGNDVGKHVSFVAHDKPRFENPSPFILLLLI</sequence>
<protein>
    <submittedName>
        <fullName evidence="1">Uncharacterized protein</fullName>
    </submittedName>
</protein>
<proteinExistence type="predicted"/>
<dbReference type="EMBL" id="VSSQ01025299">
    <property type="protein sequence ID" value="MPM73344.1"/>
    <property type="molecule type" value="Genomic_DNA"/>
</dbReference>
<accession>A0A645C9P8</accession>
<reference evidence="1" key="1">
    <citation type="submission" date="2019-08" db="EMBL/GenBank/DDBJ databases">
        <authorList>
            <person name="Kucharzyk K."/>
            <person name="Murdoch R.W."/>
            <person name="Higgins S."/>
            <person name="Loffler F."/>
        </authorList>
    </citation>
    <scope>NUCLEOTIDE SEQUENCE</scope>
</reference>
<comment type="caution">
    <text evidence="1">The sequence shown here is derived from an EMBL/GenBank/DDBJ whole genome shotgun (WGS) entry which is preliminary data.</text>
</comment>
<organism evidence="1">
    <name type="scientific">bioreactor metagenome</name>
    <dbReference type="NCBI Taxonomy" id="1076179"/>
    <lineage>
        <taxon>unclassified sequences</taxon>
        <taxon>metagenomes</taxon>
        <taxon>ecological metagenomes</taxon>
    </lineage>
</organism>